<evidence type="ECO:0008006" key="4">
    <source>
        <dbReference type="Google" id="ProtNLM"/>
    </source>
</evidence>
<evidence type="ECO:0000313" key="3">
    <source>
        <dbReference type="Proteomes" id="UP001189429"/>
    </source>
</evidence>
<keyword evidence="1" id="KW-0175">Coiled coil</keyword>
<proteinExistence type="predicted"/>
<feature type="non-terminal residue" evidence="2">
    <location>
        <position position="127"/>
    </location>
</feature>
<keyword evidence="3" id="KW-1185">Reference proteome</keyword>
<feature type="coiled-coil region" evidence="1">
    <location>
        <begin position="3"/>
        <end position="44"/>
    </location>
</feature>
<dbReference type="EMBL" id="CAUYUJ010020070">
    <property type="protein sequence ID" value="CAK0895650.1"/>
    <property type="molecule type" value="Genomic_DNA"/>
</dbReference>
<feature type="non-terminal residue" evidence="2">
    <location>
        <position position="1"/>
    </location>
</feature>
<organism evidence="2 3">
    <name type="scientific">Prorocentrum cordatum</name>
    <dbReference type="NCBI Taxonomy" id="2364126"/>
    <lineage>
        <taxon>Eukaryota</taxon>
        <taxon>Sar</taxon>
        <taxon>Alveolata</taxon>
        <taxon>Dinophyceae</taxon>
        <taxon>Prorocentrales</taxon>
        <taxon>Prorocentraceae</taxon>
        <taxon>Prorocentrum</taxon>
    </lineage>
</organism>
<reference evidence="2" key="1">
    <citation type="submission" date="2023-10" db="EMBL/GenBank/DDBJ databases">
        <authorList>
            <person name="Chen Y."/>
            <person name="Shah S."/>
            <person name="Dougan E. K."/>
            <person name="Thang M."/>
            <person name="Chan C."/>
        </authorList>
    </citation>
    <scope>NUCLEOTIDE SEQUENCE [LARGE SCALE GENOMIC DNA]</scope>
</reference>
<evidence type="ECO:0000256" key="1">
    <source>
        <dbReference type="SAM" id="Coils"/>
    </source>
</evidence>
<dbReference type="Proteomes" id="UP001189429">
    <property type="component" value="Unassembled WGS sequence"/>
</dbReference>
<accession>A0ABN9X876</accession>
<gene>
    <name evidence="2" type="ORF">PCOR1329_LOCUS74334</name>
</gene>
<name>A0ABN9X876_9DINO</name>
<evidence type="ECO:0000313" key="2">
    <source>
        <dbReference type="EMBL" id="CAK0895650.1"/>
    </source>
</evidence>
<comment type="caution">
    <text evidence="2">The sequence shown here is derived from an EMBL/GenBank/DDBJ whole genome shotgun (WGS) entry which is preliminary data.</text>
</comment>
<protein>
    <recommendedName>
        <fullName evidence="4">Kinetochore protein SPC25</fullName>
    </recommendedName>
</protein>
<sequence length="127" mass="14523">AQMQKAQTDLQRQEHNVENDLQRLARAKEQVLECEKALRESRAQLRASDEGYKTAFSEFKSYQEAEAGVGFFVDCDAPLLEDLVSAEVELEEADKTEYHKRRVLRMRLTVLELLPGSARPPTVSQLE</sequence>